<sequence length="365" mass="40213">MRSRLLIYSGIFVLLLASYGIFQYVYANIIPGTGSLMITSTPESQVYLDDNNSGNTTYQKKGLKSGEYKIRLEAQSSSSANPTLIPLKKVWETKIKVSVGSQVLVNRELGPSNELGSGEILTLEKGSGLVISTNPENADIVLDDQKLGPSPLEKSVESGLHKVTVSKEGYISRMLEVNVTNGFKLIINVDLTPQVKIESKELKAYKNLRVIHIYPTAKLNQVGALAEMIDLEMYKADLLMTEDGILLTQKELAEKIVKENPNPTLAYLAEEQTADLGEAAKKSIDDLRLSALGNKANTMFLEVTTTPTGYLNVREGPSTSAKLITRIKPGEKFELLEEQPEWFKIQLPDSTSGWVSAQYVTKVQP</sequence>
<reference evidence="2 3" key="1">
    <citation type="journal article" date="2016" name="Nat. Commun.">
        <title>Thousands of microbial genomes shed light on interconnected biogeochemical processes in an aquifer system.</title>
        <authorList>
            <person name="Anantharaman K."/>
            <person name="Brown C.T."/>
            <person name="Hug L.A."/>
            <person name="Sharon I."/>
            <person name="Castelle C.J."/>
            <person name="Probst A.J."/>
            <person name="Thomas B.C."/>
            <person name="Singh A."/>
            <person name="Wilkins M.J."/>
            <person name="Karaoz U."/>
            <person name="Brodie E.L."/>
            <person name="Williams K.H."/>
            <person name="Hubbard S.S."/>
            <person name="Banfield J.F."/>
        </authorList>
    </citation>
    <scope>NUCLEOTIDE SEQUENCE [LARGE SCALE GENOMIC DNA]</scope>
</reference>
<proteinExistence type="predicted"/>
<dbReference type="InterPro" id="IPR013229">
    <property type="entry name" value="PEGA"/>
</dbReference>
<dbReference type="AlphaFoldDB" id="A0A1G1WQ65"/>
<name>A0A1G1WQ65_9BACT</name>
<evidence type="ECO:0000259" key="1">
    <source>
        <dbReference type="PROSITE" id="PS51781"/>
    </source>
</evidence>
<dbReference type="InterPro" id="IPR003646">
    <property type="entry name" value="SH3-like_bac-type"/>
</dbReference>
<evidence type="ECO:0000313" key="3">
    <source>
        <dbReference type="Proteomes" id="UP000177821"/>
    </source>
</evidence>
<comment type="caution">
    <text evidence="2">The sequence shown here is derived from an EMBL/GenBank/DDBJ whole genome shotgun (WGS) entry which is preliminary data.</text>
</comment>
<protein>
    <recommendedName>
        <fullName evidence="1">SH3b domain-containing protein</fullName>
    </recommendedName>
</protein>
<accession>A0A1G1WQ65</accession>
<dbReference type="EMBL" id="MHCX01000012">
    <property type="protein sequence ID" value="OGY29868.1"/>
    <property type="molecule type" value="Genomic_DNA"/>
</dbReference>
<dbReference type="SMART" id="SM00287">
    <property type="entry name" value="SH3b"/>
    <property type="match status" value="1"/>
</dbReference>
<dbReference type="PROSITE" id="PS51781">
    <property type="entry name" value="SH3B"/>
    <property type="match status" value="1"/>
</dbReference>
<evidence type="ECO:0000313" key="2">
    <source>
        <dbReference type="EMBL" id="OGY29868.1"/>
    </source>
</evidence>
<dbReference type="Pfam" id="PF08308">
    <property type="entry name" value="PEGA"/>
    <property type="match status" value="2"/>
</dbReference>
<gene>
    <name evidence="2" type="ORF">A3J50_03885</name>
</gene>
<feature type="domain" description="SH3b" evidence="1">
    <location>
        <begin position="300"/>
        <end position="364"/>
    </location>
</feature>
<dbReference type="Gene3D" id="2.30.30.40">
    <property type="entry name" value="SH3 Domains"/>
    <property type="match status" value="1"/>
</dbReference>
<organism evidence="2 3">
    <name type="scientific">Candidatus Woykebacteria bacterium RIFCSPHIGHO2_02_FULL_43_16b</name>
    <dbReference type="NCBI Taxonomy" id="1802601"/>
    <lineage>
        <taxon>Bacteria</taxon>
        <taxon>Candidatus Woykeibacteriota</taxon>
    </lineage>
</organism>
<dbReference type="Proteomes" id="UP000177821">
    <property type="component" value="Unassembled WGS sequence"/>
</dbReference>
<dbReference type="Pfam" id="PF08239">
    <property type="entry name" value="SH3_3"/>
    <property type="match status" value="1"/>
</dbReference>